<dbReference type="EMBL" id="CABVQD010000032">
    <property type="protein sequence ID" value="VWC30258.1"/>
    <property type="molecule type" value="Genomic_DNA"/>
</dbReference>
<organism evidence="1 2">
    <name type="scientific">Burkholderia paludis</name>
    <dbReference type="NCBI Taxonomy" id="1506587"/>
    <lineage>
        <taxon>Bacteria</taxon>
        <taxon>Pseudomonadati</taxon>
        <taxon>Pseudomonadota</taxon>
        <taxon>Betaproteobacteria</taxon>
        <taxon>Burkholderiales</taxon>
        <taxon>Burkholderiaceae</taxon>
        <taxon>Burkholderia</taxon>
        <taxon>Burkholderia cepacia complex</taxon>
    </lineage>
</organism>
<evidence type="ECO:0000313" key="2">
    <source>
        <dbReference type="Proteomes" id="UP000494330"/>
    </source>
</evidence>
<protein>
    <submittedName>
        <fullName evidence="1">LysR family transcriptional regulator</fullName>
    </submittedName>
</protein>
<reference evidence="1 2" key="1">
    <citation type="submission" date="2019-09" db="EMBL/GenBank/DDBJ databases">
        <authorList>
            <person name="Depoorter E."/>
        </authorList>
    </citation>
    <scope>NUCLEOTIDE SEQUENCE [LARGE SCALE GENOMIC DNA]</scope>
    <source>
        <strain evidence="1">LMG 30113</strain>
    </source>
</reference>
<sequence length="222" mass="24386">MKQQAKGAHGTLRDGMECRSCDLRPLKVVARCPSHWPGVDVDVKPRVQSGSIGARFVPRHRRARDAPDSLSKPGLRLARVFDYGQVRVAANTHRFANADYATPGQLTDEIQISYRAVRHRQPVPDTADILPRQHGSIETTGIMFRQVASRRIGAWMDALRHGSDIVAITHAAIVRAAVAHELRMDSGAAVRIDVAPLSCMMLVATPHGWTLIHDDVRSNTGA</sequence>
<accession>A0A6J5ESA2</accession>
<dbReference type="Pfam" id="PF00300">
    <property type="entry name" value="His_Phos_1"/>
    <property type="match status" value="1"/>
</dbReference>
<dbReference type="AlphaFoldDB" id="A0A6J5ESA2"/>
<dbReference type="InterPro" id="IPR013078">
    <property type="entry name" value="His_Pase_superF_clade-1"/>
</dbReference>
<dbReference type="InterPro" id="IPR029033">
    <property type="entry name" value="His_PPase_superfam"/>
</dbReference>
<name>A0A6J5ESA2_9BURK</name>
<keyword evidence="2" id="KW-1185">Reference proteome</keyword>
<proteinExistence type="predicted"/>
<evidence type="ECO:0000313" key="1">
    <source>
        <dbReference type="EMBL" id="VWC30258.1"/>
    </source>
</evidence>
<dbReference type="Proteomes" id="UP000494330">
    <property type="component" value="Unassembled WGS sequence"/>
</dbReference>
<gene>
    <name evidence="1" type="ORF">BPA30113_06247</name>
</gene>
<dbReference type="SUPFAM" id="SSF53254">
    <property type="entry name" value="Phosphoglycerate mutase-like"/>
    <property type="match status" value="1"/>
</dbReference>